<organism evidence="2 3">
    <name type="scientific">Pajaroellobacter abortibovis</name>
    <dbReference type="NCBI Taxonomy" id="1882918"/>
    <lineage>
        <taxon>Bacteria</taxon>
        <taxon>Pseudomonadati</taxon>
        <taxon>Myxococcota</taxon>
        <taxon>Polyangia</taxon>
        <taxon>Polyangiales</taxon>
        <taxon>Polyangiaceae</taxon>
    </lineage>
</organism>
<keyword evidence="3" id="KW-1185">Reference proteome</keyword>
<keyword evidence="1" id="KW-0812">Transmembrane</keyword>
<protein>
    <submittedName>
        <fullName evidence="2">Uncharacterized protein</fullName>
    </submittedName>
</protein>
<proteinExistence type="predicted"/>
<dbReference type="Proteomes" id="UP000185544">
    <property type="component" value="Chromosome"/>
</dbReference>
<sequence length="59" mass="6608">MNGWDNDGVAPRDFLVGLYQARALGEYFTYPPFHLFILTVLTVPIWILVLIGAPSLALM</sequence>
<keyword evidence="1" id="KW-1133">Transmembrane helix</keyword>
<keyword evidence="1" id="KW-0472">Membrane</keyword>
<gene>
    <name evidence="2" type="ORF">BCY86_05610</name>
</gene>
<evidence type="ECO:0000313" key="2">
    <source>
        <dbReference type="EMBL" id="APS00215.1"/>
    </source>
</evidence>
<name>A0A1L6MXP0_9BACT</name>
<dbReference type="STRING" id="1882918.BCY86_05610"/>
<dbReference type="RefSeq" id="WP_075276879.1">
    <property type="nucleotide sequence ID" value="NZ_CP016908.1"/>
</dbReference>
<dbReference type="KEGG" id="pabo:BCY86_05610"/>
<accession>A0A1L6MXP0</accession>
<evidence type="ECO:0000313" key="3">
    <source>
        <dbReference type="Proteomes" id="UP000185544"/>
    </source>
</evidence>
<evidence type="ECO:0000256" key="1">
    <source>
        <dbReference type="SAM" id="Phobius"/>
    </source>
</evidence>
<dbReference type="EMBL" id="CP016908">
    <property type="protein sequence ID" value="APS00215.1"/>
    <property type="molecule type" value="Genomic_DNA"/>
</dbReference>
<dbReference type="AlphaFoldDB" id="A0A1L6MXP0"/>
<reference evidence="2 3" key="1">
    <citation type="submission" date="2016-08" db="EMBL/GenBank/DDBJ databases">
        <title>Identification and validation of antigenic proteins from Pajaroellobacter abortibovis using de-novo genome sequence assembly and reverse vaccinology.</title>
        <authorList>
            <person name="Welly B.T."/>
            <person name="Miller M.R."/>
            <person name="Stott J.L."/>
            <person name="Blanchard M.T."/>
            <person name="Islas-Trejo A.D."/>
            <person name="O'Rourke S.M."/>
            <person name="Young A.E."/>
            <person name="Medrano J.F."/>
            <person name="Van Eenennaam A.L."/>
        </authorList>
    </citation>
    <scope>NUCLEOTIDE SEQUENCE [LARGE SCALE GENOMIC DNA]</scope>
    <source>
        <strain evidence="2 3">BTF92-0548A/99-0131</strain>
    </source>
</reference>
<feature type="transmembrane region" description="Helical" evidence="1">
    <location>
        <begin position="33"/>
        <end position="58"/>
    </location>
</feature>
<dbReference type="OrthoDB" id="9765580at2"/>